<accession>A0ABR5AAK9</accession>
<dbReference type="PROSITE" id="PS50932">
    <property type="entry name" value="HTH_LACI_2"/>
    <property type="match status" value="1"/>
</dbReference>
<evidence type="ECO:0000256" key="2">
    <source>
        <dbReference type="ARBA" id="ARBA00023125"/>
    </source>
</evidence>
<dbReference type="Pfam" id="PF13377">
    <property type="entry name" value="Peripla_BP_3"/>
    <property type="match status" value="1"/>
</dbReference>
<evidence type="ECO:0000256" key="1">
    <source>
        <dbReference type="ARBA" id="ARBA00023015"/>
    </source>
</evidence>
<dbReference type="InterPro" id="IPR028082">
    <property type="entry name" value="Peripla_BP_I"/>
</dbReference>
<sequence length="322" mass="35558">MIGLKDIAKLANVSVSTVSNVLNGRKNVGPETRERVLRICAEHGYSKESGKQAKSSQANAIAFIFSDFDRDFYLKIIQGISDYLNENGYDLIVCTSKSSKNLMKRDVVNGCISLDSNMTDDYLISIARPEFPIVLMDRVIEHPAANAKSVIVDNYPVMCELVQALIGKGYKRFAYIGGLDFTLDNKERFAGLTDTLARNGIAFDRRSYFHGNYRENSGYQAAKILILSNALPDVLVCANDNMAFGAIKALEENNIKVPEDVAVTGFDDSDAAAMAGLTTISIPRYESGYLAAKELLQMIDGTADKEPFKLSATIKWRRTVKM</sequence>
<dbReference type="PANTHER" id="PTHR30146">
    <property type="entry name" value="LACI-RELATED TRANSCRIPTIONAL REPRESSOR"/>
    <property type="match status" value="1"/>
</dbReference>
<dbReference type="Gene3D" id="3.40.50.2300">
    <property type="match status" value="2"/>
</dbReference>
<evidence type="ECO:0000256" key="3">
    <source>
        <dbReference type="ARBA" id="ARBA00023163"/>
    </source>
</evidence>
<dbReference type="CDD" id="cd06267">
    <property type="entry name" value="PBP1_LacI_sugar_binding-like"/>
    <property type="match status" value="1"/>
</dbReference>
<gene>
    <name evidence="5" type="ORF">SD70_28875</name>
</gene>
<feature type="domain" description="HTH lacI-type" evidence="4">
    <location>
        <begin position="2"/>
        <end position="56"/>
    </location>
</feature>
<reference evidence="5 6" key="1">
    <citation type="submission" date="2014-12" db="EMBL/GenBank/DDBJ databases">
        <title>Draft genome sequence of Paenibacillus kamchatkensis strain B-2647.</title>
        <authorList>
            <person name="Karlyshev A.V."/>
            <person name="Kudryashova E.B."/>
        </authorList>
    </citation>
    <scope>NUCLEOTIDE SEQUENCE [LARGE SCALE GENOMIC DNA]</scope>
    <source>
        <strain evidence="5 6">VKM B-2647</strain>
    </source>
</reference>
<keyword evidence="6" id="KW-1185">Reference proteome</keyword>
<comment type="caution">
    <text evidence="5">The sequence shown here is derived from an EMBL/GenBank/DDBJ whole genome shotgun (WGS) entry which is preliminary data.</text>
</comment>
<name>A0ABR5AAK9_9BACL</name>
<dbReference type="Pfam" id="PF00356">
    <property type="entry name" value="LacI"/>
    <property type="match status" value="1"/>
</dbReference>
<dbReference type="RefSeq" id="WP_041052009.1">
    <property type="nucleotide sequence ID" value="NZ_JXAK01000079.1"/>
</dbReference>
<dbReference type="SUPFAM" id="SSF53822">
    <property type="entry name" value="Periplasmic binding protein-like I"/>
    <property type="match status" value="1"/>
</dbReference>
<dbReference type="InterPro" id="IPR010982">
    <property type="entry name" value="Lambda_DNA-bd_dom_sf"/>
</dbReference>
<keyword evidence="1" id="KW-0805">Transcription regulation</keyword>
<dbReference type="InterPro" id="IPR046335">
    <property type="entry name" value="LacI/GalR-like_sensor"/>
</dbReference>
<dbReference type="SUPFAM" id="SSF47413">
    <property type="entry name" value="lambda repressor-like DNA-binding domains"/>
    <property type="match status" value="1"/>
</dbReference>
<dbReference type="CDD" id="cd01392">
    <property type="entry name" value="HTH_LacI"/>
    <property type="match status" value="1"/>
</dbReference>
<dbReference type="InterPro" id="IPR000843">
    <property type="entry name" value="HTH_LacI"/>
</dbReference>
<evidence type="ECO:0000313" key="5">
    <source>
        <dbReference type="EMBL" id="KIL38053.1"/>
    </source>
</evidence>
<dbReference type="SMART" id="SM00354">
    <property type="entry name" value="HTH_LACI"/>
    <property type="match status" value="1"/>
</dbReference>
<proteinExistence type="predicted"/>
<keyword evidence="2" id="KW-0238">DNA-binding</keyword>
<organism evidence="5 6">
    <name type="scientific">Gordoniibacillus kamchatkensis</name>
    <dbReference type="NCBI Taxonomy" id="1590651"/>
    <lineage>
        <taxon>Bacteria</taxon>
        <taxon>Bacillati</taxon>
        <taxon>Bacillota</taxon>
        <taxon>Bacilli</taxon>
        <taxon>Bacillales</taxon>
        <taxon>Paenibacillaceae</taxon>
        <taxon>Gordoniibacillus</taxon>
    </lineage>
</organism>
<dbReference type="PANTHER" id="PTHR30146:SF109">
    <property type="entry name" value="HTH-TYPE TRANSCRIPTIONAL REGULATOR GALS"/>
    <property type="match status" value="1"/>
</dbReference>
<keyword evidence="3" id="KW-0804">Transcription</keyword>
<dbReference type="EMBL" id="JXAK01000079">
    <property type="protein sequence ID" value="KIL38053.1"/>
    <property type="molecule type" value="Genomic_DNA"/>
</dbReference>
<evidence type="ECO:0000313" key="6">
    <source>
        <dbReference type="Proteomes" id="UP000031967"/>
    </source>
</evidence>
<protein>
    <submittedName>
        <fullName evidence="5">LacI family transcriptional regulator</fullName>
    </submittedName>
</protein>
<dbReference type="Proteomes" id="UP000031967">
    <property type="component" value="Unassembled WGS sequence"/>
</dbReference>
<dbReference type="PROSITE" id="PS00356">
    <property type="entry name" value="HTH_LACI_1"/>
    <property type="match status" value="1"/>
</dbReference>
<dbReference type="Gene3D" id="1.10.260.40">
    <property type="entry name" value="lambda repressor-like DNA-binding domains"/>
    <property type="match status" value="1"/>
</dbReference>
<evidence type="ECO:0000259" key="4">
    <source>
        <dbReference type="PROSITE" id="PS50932"/>
    </source>
</evidence>